<evidence type="ECO:0000313" key="2">
    <source>
        <dbReference type="Proteomes" id="UP000558488"/>
    </source>
</evidence>
<dbReference type="AlphaFoldDB" id="A0A7J7ZJI4"/>
<sequence>MGSDRPFHSLREVILQPQCPAPLPFPAAGGQTWACGRLSFPLRLPGCACLLPSTMAMLYSSHRVPPEKRDRPGFPQRLYDLKHYNSAFTLFLKNCIQGHLSAGAHRLPLLWEGCAGCSPRKGHAQGMGGKPWSQRVSALPNKVKLVAVQERSAIYTHSPIKTSPPCMTHILKINILQPSSLKNPLTLHELQVEKGI</sequence>
<accession>A0A7J7ZJI4</accession>
<proteinExistence type="predicted"/>
<gene>
    <name evidence="1" type="ORF">mPipKuh1_009656</name>
</gene>
<protein>
    <submittedName>
        <fullName evidence="1">Uncharacterized protein</fullName>
    </submittedName>
</protein>
<organism evidence="1 2">
    <name type="scientific">Pipistrellus kuhlii</name>
    <name type="common">Kuhl's pipistrelle</name>
    <dbReference type="NCBI Taxonomy" id="59472"/>
    <lineage>
        <taxon>Eukaryota</taxon>
        <taxon>Metazoa</taxon>
        <taxon>Chordata</taxon>
        <taxon>Craniata</taxon>
        <taxon>Vertebrata</taxon>
        <taxon>Euteleostomi</taxon>
        <taxon>Mammalia</taxon>
        <taxon>Eutheria</taxon>
        <taxon>Laurasiatheria</taxon>
        <taxon>Chiroptera</taxon>
        <taxon>Yangochiroptera</taxon>
        <taxon>Vespertilionidae</taxon>
        <taxon>Pipistrellus</taxon>
    </lineage>
</organism>
<comment type="caution">
    <text evidence="1">The sequence shown here is derived from an EMBL/GenBank/DDBJ whole genome shotgun (WGS) entry which is preliminary data.</text>
</comment>
<dbReference type="EMBL" id="JACAGB010000003">
    <property type="protein sequence ID" value="KAF6374437.1"/>
    <property type="molecule type" value="Genomic_DNA"/>
</dbReference>
<reference evidence="1 2" key="1">
    <citation type="journal article" date="2020" name="Nature">
        <title>Six reference-quality genomes reveal evolution of bat adaptations.</title>
        <authorList>
            <person name="Jebb D."/>
            <person name="Huang Z."/>
            <person name="Pippel M."/>
            <person name="Hughes G.M."/>
            <person name="Lavrichenko K."/>
            <person name="Devanna P."/>
            <person name="Winkler S."/>
            <person name="Jermiin L.S."/>
            <person name="Skirmuntt E.C."/>
            <person name="Katzourakis A."/>
            <person name="Burkitt-Gray L."/>
            <person name="Ray D.A."/>
            <person name="Sullivan K.A.M."/>
            <person name="Roscito J.G."/>
            <person name="Kirilenko B.M."/>
            <person name="Davalos L.M."/>
            <person name="Corthals A.P."/>
            <person name="Power M.L."/>
            <person name="Jones G."/>
            <person name="Ransome R.D."/>
            <person name="Dechmann D.K.N."/>
            <person name="Locatelli A.G."/>
            <person name="Puechmaille S.J."/>
            <person name="Fedrigo O."/>
            <person name="Jarvis E.D."/>
            <person name="Hiller M."/>
            <person name="Vernes S.C."/>
            <person name="Myers E.W."/>
            <person name="Teeling E.C."/>
        </authorList>
    </citation>
    <scope>NUCLEOTIDE SEQUENCE [LARGE SCALE GENOMIC DNA]</scope>
    <source>
        <strain evidence="1">MPipKuh1</strain>
        <tissue evidence="1">Flight muscle</tissue>
    </source>
</reference>
<keyword evidence="2" id="KW-1185">Reference proteome</keyword>
<name>A0A7J7ZJI4_PIPKU</name>
<dbReference type="Proteomes" id="UP000558488">
    <property type="component" value="Unassembled WGS sequence"/>
</dbReference>
<evidence type="ECO:0000313" key="1">
    <source>
        <dbReference type="EMBL" id="KAF6374437.1"/>
    </source>
</evidence>